<evidence type="ECO:0000256" key="7">
    <source>
        <dbReference type="ARBA" id="ARBA00023136"/>
    </source>
</evidence>
<evidence type="ECO:0000256" key="2">
    <source>
        <dbReference type="ARBA" id="ARBA00007935"/>
    </source>
</evidence>
<proteinExistence type="inferred from homology"/>
<feature type="transmembrane region" description="Helical" evidence="8">
    <location>
        <begin position="114"/>
        <end position="141"/>
    </location>
</feature>
<dbReference type="GO" id="GO:0033214">
    <property type="term" value="P:siderophore-iron import into cell"/>
    <property type="evidence" value="ECO:0007669"/>
    <property type="project" value="TreeGrafter"/>
</dbReference>
<dbReference type="PANTHER" id="PTHR30472:SF24">
    <property type="entry name" value="FERRIC ENTEROBACTIN TRANSPORT SYSTEM PERMEASE PROTEIN FEPG"/>
    <property type="match status" value="1"/>
</dbReference>
<evidence type="ECO:0000256" key="6">
    <source>
        <dbReference type="ARBA" id="ARBA00022989"/>
    </source>
</evidence>
<protein>
    <submittedName>
        <fullName evidence="9">Ferric enterobactin transport system permease protein fepG</fullName>
    </submittedName>
</protein>
<sequence length="202" mass="21690">MAGGLLTAGVVYLLAWSNGVETFRLIIVGIGRSCPAVGRQYLDDHQRLIGSVHDRRAVERRFSQRHHLGEKPAVLAVLLLALLVLLTLTRRMRLLEMGDDTACALGVGVERSRLLLLLVGVILTAAATAVAGPISFIALVAPQIARRLCANQHVLLLTALTGGLIIAGGRCGSAAPVYALSVAGRRVDRQHRWHLSDLVTYP</sequence>
<keyword evidence="6 8" id="KW-1133">Transmembrane helix</keyword>
<dbReference type="InterPro" id="IPR000522">
    <property type="entry name" value="ABC_transptr_permease_BtuC"/>
</dbReference>
<keyword evidence="3" id="KW-0813">Transport</keyword>
<evidence type="ECO:0000256" key="1">
    <source>
        <dbReference type="ARBA" id="ARBA00004651"/>
    </source>
</evidence>
<organism evidence="9">
    <name type="scientific">Serratia fonticola</name>
    <dbReference type="NCBI Taxonomy" id="47917"/>
    <lineage>
        <taxon>Bacteria</taxon>
        <taxon>Pseudomonadati</taxon>
        <taxon>Pseudomonadota</taxon>
        <taxon>Gammaproteobacteria</taxon>
        <taxon>Enterobacterales</taxon>
        <taxon>Yersiniaceae</taxon>
        <taxon>Serratia</taxon>
    </lineage>
</organism>
<evidence type="ECO:0000256" key="4">
    <source>
        <dbReference type="ARBA" id="ARBA00022475"/>
    </source>
</evidence>
<keyword evidence="5 8" id="KW-0812">Transmembrane</keyword>
<dbReference type="GO" id="GO:0022857">
    <property type="term" value="F:transmembrane transporter activity"/>
    <property type="evidence" value="ECO:0007669"/>
    <property type="project" value="InterPro"/>
</dbReference>
<dbReference type="AlphaFoldDB" id="A0A4U9TDJ6"/>
<evidence type="ECO:0000256" key="5">
    <source>
        <dbReference type="ARBA" id="ARBA00022692"/>
    </source>
</evidence>
<dbReference type="EMBL" id="CABEEZ010000011">
    <property type="protein sequence ID" value="VTR15922.1"/>
    <property type="molecule type" value="Genomic_DNA"/>
</dbReference>
<dbReference type="GO" id="GO:0005886">
    <property type="term" value="C:plasma membrane"/>
    <property type="evidence" value="ECO:0007669"/>
    <property type="project" value="UniProtKB-SubCell"/>
</dbReference>
<dbReference type="PANTHER" id="PTHR30472">
    <property type="entry name" value="FERRIC ENTEROBACTIN TRANSPORT SYSTEM PERMEASE PROTEIN"/>
    <property type="match status" value="1"/>
</dbReference>
<feature type="transmembrane region" description="Helical" evidence="8">
    <location>
        <begin position="72"/>
        <end position="89"/>
    </location>
</feature>
<comment type="similarity">
    <text evidence="2">Belongs to the binding-protein-dependent transport system permease family. FecCD subfamily.</text>
</comment>
<evidence type="ECO:0000313" key="9">
    <source>
        <dbReference type="EMBL" id="VTR15922.1"/>
    </source>
</evidence>
<reference evidence="9" key="1">
    <citation type="submission" date="2019-05" db="EMBL/GenBank/DDBJ databases">
        <authorList>
            <consortium name="Pathogen Informatics"/>
        </authorList>
    </citation>
    <scope>NUCLEOTIDE SEQUENCE [LARGE SCALE GENOMIC DNA]</scope>
    <source>
        <strain evidence="9">NCTC12965</strain>
    </source>
</reference>
<dbReference type="SUPFAM" id="SSF81345">
    <property type="entry name" value="ABC transporter involved in vitamin B12 uptake, BtuC"/>
    <property type="match status" value="1"/>
</dbReference>
<keyword evidence="7 8" id="KW-0472">Membrane</keyword>
<gene>
    <name evidence="9" type="primary">fepG_1</name>
    <name evidence="9" type="ORF">NCTC12965_00139</name>
</gene>
<dbReference type="InterPro" id="IPR037294">
    <property type="entry name" value="ABC_BtuC-like"/>
</dbReference>
<name>A0A4U9TDJ6_SERFO</name>
<accession>A0A4U9TDJ6</accession>
<dbReference type="Gene3D" id="1.10.3470.10">
    <property type="entry name" value="ABC transporter involved in vitamin B12 uptake, BtuC"/>
    <property type="match status" value="1"/>
</dbReference>
<dbReference type="Pfam" id="PF01032">
    <property type="entry name" value="FecCD"/>
    <property type="match status" value="1"/>
</dbReference>
<comment type="subcellular location">
    <subcellularLocation>
        <location evidence="1">Cell membrane</location>
        <topology evidence="1">Multi-pass membrane protein</topology>
    </subcellularLocation>
</comment>
<evidence type="ECO:0000256" key="8">
    <source>
        <dbReference type="SAM" id="Phobius"/>
    </source>
</evidence>
<keyword evidence="4" id="KW-1003">Cell membrane</keyword>
<evidence type="ECO:0000256" key="3">
    <source>
        <dbReference type="ARBA" id="ARBA00022448"/>
    </source>
</evidence>
<feature type="transmembrane region" description="Helical" evidence="8">
    <location>
        <begin position="153"/>
        <end position="180"/>
    </location>
</feature>